<dbReference type="PANTHER" id="PTHR48481">
    <property type="entry name" value="ATP-DEPENDENT CLP PROTEASE PROTEOLYTIC SUBUNIT"/>
    <property type="match status" value="1"/>
</dbReference>
<organism evidence="1 2">
    <name type="scientific">Gossypium aridum</name>
    <name type="common">American cotton</name>
    <name type="synonym">Erioxylum aridum</name>
    <dbReference type="NCBI Taxonomy" id="34290"/>
    <lineage>
        <taxon>Eukaryota</taxon>
        <taxon>Viridiplantae</taxon>
        <taxon>Streptophyta</taxon>
        <taxon>Embryophyta</taxon>
        <taxon>Tracheophyta</taxon>
        <taxon>Spermatophyta</taxon>
        <taxon>Magnoliopsida</taxon>
        <taxon>eudicotyledons</taxon>
        <taxon>Gunneridae</taxon>
        <taxon>Pentapetalae</taxon>
        <taxon>rosids</taxon>
        <taxon>malvids</taxon>
        <taxon>Malvales</taxon>
        <taxon>Malvaceae</taxon>
        <taxon>Malvoideae</taxon>
        <taxon>Gossypium</taxon>
    </lineage>
</organism>
<dbReference type="AlphaFoldDB" id="A0A7J8YRZ6"/>
<keyword evidence="2" id="KW-1185">Reference proteome</keyword>
<dbReference type="InterPro" id="IPR023562">
    <property type="entry name" value="ClpP/TepA"/>
</dbReference>
<dbReference type="EMBL" id="JABFAA010350522">
    <property type="protein sequence ID" value="MBA0702307.1"/>
    <property type="molecule type" value="Genomic_DNA"/>
</dbReference>
<protein>
    <submittedName>
        <fullName evidence="1">Uncharacterized protein</fullName>
    </submittedName>
</protein>
<dbReference type="Gene3D" id="3.90.226.10">
    <property type="entry name" value="2-enoyl-CoA Hydratase, Chain A, domain 1"/>
    <property type="match status" value="1"/>
</dbReference>
<reference evidence="1 2" key="1">
    <citation type="journal article" date="2019" name="Genome Biol. Evol.">
        <title>Insights into the evolution of the New World diploid cottons (Gossypium, subgenus Houzingenia) based on genome sequencing.</title>
        <authorList>
            <person name="Grover C.E."/>
            <person name="Arick M.A. 2nd"/>
            <person name="Thrash A."/>
            <person name="Conover J.L."/>
            <person name="Sanders W.S."/>
            <person name="Peterson D.G."/>
            <person name="Frelichowski J.E."/>
            <person name="Scheffler J.A."/>
            <person name="Scheffler B.E."/>
            <person name="Wendel J.F."/>
        </authorList>
    </citation>
    <scope>NUCLEOTIDE SEQUENCE [LARGE SCALE GENOMIC DNA]</scope>
    <source>
        <strain evidence="1">185</strain>
        <tissue evidence="1">Leaf</tissue>
    </source>
</reference>
<gene>
    <name evidence="1" type="ORF">Goari_020605</name>
</gene>
<sequence>MIHQLASSFYEAQTREFILEVKELLKLCESLTGVYVQRIGKPLWVVSKDMERDIFYVSNRSPSSWNCGSC</sequence>
<name>A0A7J8YRZ6_GOSAI</name>
<dbReference type="PANTHER" id="PTHR48481:SF1">
    <property type="entry name" value="ATP-DEPENDENT CLP PROTEASE PROTEOLYTIC SUBUNIT"/>
    <property type="match status" value="1"/>
</dbReference>
<evidence type="ECO:0000313" key="2">
    <source>
        <dbReference type="Proteomes" id="UP000593577"/>
    </source>
</evidence>
<dbReference type="SUPFAM" id="SSF52096">
    <property type="entry name" value="ClpP/crotonase"/>
    <property type="match status" value="1"/>
</dbReference>
<feature type="non-terminal residue" evidence="1">
    <location>
        <position position="70"/>
    </location>
</feature>
<proteinExistence type="predicted"/>
<dbReference type="Proteomes" id="UP000593577">
    <property type="component" value="Unassembled WGS sequence"/>
</dbReference>
<dbReference type="Pfam" id="PF00574">
    <property type="entry name" value="CLP_protease"/>
    <property type="match status" value="1"/>
</dbReference>
<dbReference type="InterPro" id="IPR029045">
    <property type="entry name" value="ClpP/crotonase-like_dom_sf"/>
</dbReference>
<comment type="caution">
    <text evidence="1">The sequence shown here is derived from an EMBL/GenBank/DDBJ whole genome shotgun (WGS) entry which is preliminary data.</text>
</comment>
<accession>A0A7J8YRZ6</accession>
<evidence type="ECO:0000313" key="1">
    <source>
        <dbReference type="EMBL" id="MBA0702307.1"/>
    </source>
</evidence>